<keyword evidence="2" id="KW-0282">Flagellum</keyword>
<keyword evidence="2" id="KW-0969">Cilium</keyword>
<keyword evidence="3" id="KW-1185">Reference proteome</keyword>
<keyword evidence="2" id="KW-0966">Cell projection</keyword>
<dbReference type="Pfam" id="PF03646">
    <property type="entry name" value="FlaG"/>
    <property type="match status" value="1"/>
</dbReference>
<dbReference type="PANTHER" id="PTHR37166">
    <property type="entry name" value="PROTEIN FLAG"/>
    <property type="match status" value="1"/>
</dbReference>
<proteinExistence type="predicted"/>
<dbReference type="InterPro" id="IPR035924">
    <property type="entry name" value="FlaG-like_sf"/>
</dbReference>
<dbReference type="AlphaFoldDB" id="A0A4U7JGL9"/>
<dbReference type="SUPFAM" id="SSF160214">
    <property type="entry name" value="FlaG-like"/>
    <property type="match status" value="1"/>
</dbReference>
<dbReference type="RefSeq" id="WP_137697191.1">
    <property type="nucleotide sequence ID" value="NZ_CP061336.1"/>
</dbReference>
<feature type="region of interest" description="Disordered" evidence="1">
    <location>
        <begin position="1"/>
        <end position="42"/>
    </location>
</feature>
<organism evidence="2 3">
    <name type="scientific">Ruminiclostridium herbifermentans</name>
    <dbReference type="NCBI Taxonomy" id="2488810"/>
    <lineage>
        <taxon>Bacteria</taxon>
        <taxon>Bacillati</taxon>
        <taxon>Bacillota</taxon>
        <taxon>Clostridia</taxon>
        <taxon>Eubacteriales</taxon>
        <taxon>Oscillospiraceae</taxon>
        <taxon>Ruminiclostridium</taxon>
    </lineage>
</organism>
<dbReference type="InterPro" id="IPR005186">
    <property type="entry name" value="FlaG"/>
</dbReference>
<evidence type="ECO:0000256" key="1">
    <source>
        <dbReference type="SAM" id="MobiDB-lite"/>
    </source>
</evidence>
<dbReference type="OrthoDB" id="9799867at2"/>
<dbReference type="EMBL" id="CP061336">
    <property type="protein sequence ID" value="QNU67125.1"/>
    <property type="molecule type" value="Genomic_DNA"/>
</dbReference>
<name>A0A4U7JGL9_9FIRM</name>
<dbReference type="Gene3D" id="3.30.160.170">
    <property type="entry name" value="FlaG-like"/>
    <property type="match status" value="1"/>
</dbReference>
<reference evidence="2 3" key="1">
    <citation type="submission" date="2020-09" db="EMBL/GenBank/DDBJ databases">
        <title>Characterization and genome sequencing of Ruminiclostridium sp. nov. MA18.</title>
        <authorList>
            <person name="Rettenmaier R."/>
            <person name="Kowollik M.-L."/>
            <person name="Liebl W."/>
            <person name="Zverlov V."/>
        </authorList>
    </citation>
    <scope>NUCLEOTIDE SEQUENCE [LARGE SCALE GENOMIC DNA]</scope>
    <source>
        <strain evidence="2 3">MA18</strain>
    </source>
</reference>
<dbReference type="KEGG" id="rher:EHE19_000785"/>
<gene>
    <name evidence="2" type="ORF">EHE19_000785</name>
</gene>
<protein>
    <submittedName>
        <fullName evidence="2">Flagellar protein FlaG</fullName>
    </submittedName>
</protein>
<dbReference type="PANTHER" id="PTHR37166:SF1">
    <property type="entry name" value="PROTEIN FLAG"/>
    <property type="match status" value="1"/>
</dbReference>
<sequence>MKITANDTNVNINNNNGNNRSSINKTNASSTSNNSVKNDRDWSRTCNKNISQLSEYDMENMPVSERVVIEAIEKANKAIQGGNRRFEFSIHEETNQIMVKVYDSDTDELIKEIPNEKILDMVAKICEMAGILVDERR</sequence>
<evidence type="ECO:0000313" key="2">
    <source>
        <dbReference type="EMBL" id="QNU67125.1"/>
    </source>
</evidence>
<feature type="compositionally biased region" description="Low complexity" evidence="1">
    <location>
        <begin position="1"/>
        <end position="36"/>
    </location>
</feature>
<dbReference type="Proteomes" id="UP000306409">
    <property type="component" value="Chromosome"/>
</dbReference>
<evidence type="ECO:0000313" key="3">
    <source>
        <dbReference type="Proteomes" id="UP000306409"/>
    </source>
</evidence>
<accession>A0A4U7JGL9</accession>